<dbReference type="AlphaFoldDB" id="A0A437LQX0"/>
<dbReference type="InterPro" id="IPR036397">
    <property type="entry name" value="RNaseH_sf"/>
</dbReference>
<comment type="caution">
    <text evidence="2">The sequence shown here is derived from an EMBL/GenBank/DDBJ whole genome shotgun (WGS) entry which is preliminary data.</text>
</comment>
<evidence type="ECO:0000313" key="2">
    <source>
        <dbReference type="EMBL" id="RVT87807.1"/>
    </source>
</evidence>
<accession>A0A437LQX0</accession>
<gene>
    <name evidence="2" type="ORF">EOD73_01935</name>
</gene>
<dbReference type="GO" id="GO:0003676">
    <property type="term" value="F:nucleic acid binding"/>
    <property type="evidence" value="ECO:0007669"/>
    <property type="project" value="InterPro"/>
</dbReference>
<evidence type="ECO:0000313" key="3">
    <source>
        <dbReference type="Proteomes" id="UP000288587"/>
    </source>
</evidence>
<dbReference type="InterPro" id="IPR012337">
    <property type="entry name" value="RNaseH-like_sf"/>
</dbReference>
<dbReference type="OrthoDB" id="8736397at2"/>
<organism evidence="2 3">
    <name type="scientific">Inhella crocodyli</name>
    <dbReference type="NCBI Taxonomy" id="2499851"/>
    <lineage>
        <taxon>Bacteria</taxon>
        <taxon>Pseudomonadati</taxon>
        <taxon>Pseudomonadota</taxon>
        <taxon>Betaproteobacteria</taxon>
        <taxon>Burkholderiales</taxon>
        <taxon>Sphaerotilaceae</taxon>
        <taxon>Inhella</taxon>
    </lineage>
</organism>
<dbReference type="Gene3D" id="3.30.420.10">
    <property type="entry name" value="Ribonuclease H-like superfamily/Ribonuclease H"/>
    <property type="match status" value="1"/>
</dbReference>
<dbReference type="Proteomes" id="UP000288587">
    <property type="component" value="Unassembled WGS sequence"/>
</dbReference>
<evidence type="ECO:0008006" key="4">
    <source>
        <dbReference type="Google" id="ProtNLM"/>
    </source>
</evidence>
<feature type="region of interest" description="Disordered" evidence="1">
    <location>
        <begin position="633"/>
        <end position="674"/>
    </location>
</feature>
<sequence length="674" mass="75544">MASSARIGARRGHIAAVDVQQWPEVDPDALSDKRRALYLKRRQAVTMYLAGASDADLMRDTGIALPTVHRLITRRCLAQHPDGTLMGWRGALPFYRVEPYTRANAPRIKTATGRGSAGVMQWLFESPGGAALQARFDKKILGRAPKLASTKRPKQELFQWFLKQLRDEGYEARGEWPFNVARLGCVSIYRYIDRVLEANPRRQQQLLGGEEAERKARAGDGTRRPDLKVFQRVECDAHKIDARMVVLVPSPHGGHEPRKIHRIWVIVIIEVASRAVLGYYLSLRWECSAEDVLRAVKSALTRWARREIHWSKETYSDSAALPSAHHERYLGACWDEFSVDGALANVCQRVERQLRDVVGANILKPQDPSSFSHRRSKDDRPFIESFFKQLAAGGFHRLASTTGSKPADKRGSDPDKAAVDRQFQLEYAEELLDTLIANYNARPHSGLGWRSPLTQLDFLVDRSPGRLRQADASEVRRMVGIRKLCTVKGGIRSGRRPHFNFLNASYSAEWLALRADLIGKLLWVQLEDEDDARFASVSTKQGEFLGVVRAGPPWHRSPHTLYMRQSIRALAQRRVLHLSTQCDGVEELIRFAEATKDKKLPPHPAYLEARRVLQRQAEAASKPLVTETAAVVAAPAPRAGNQGEPGAASPPSPDVSSIRPSDGALPPRRNAKTW</sequence>
<evidence type="ECO:0000256" key="1">
    <source>
        <dbReference type="SAM" id="MobiDB-lite"/>
    </source>
</evidence>
<keyword evidence="3" id="KW-1185">Reference proteome</keyword>
<proteinExistence type="predicted"/>
<dbReference type="SUPFAM" id="SSF53098">
    <property type="entry name" value="Ribonuclease H-like"/>
    <property type="match status" value="1"/>
</dbReference>
<reference evidence="2 3" key="1">
    <citation type="submission" date="2019-01" db="EMBL/GenBank/DDBJ databases">
        <authorList>
            <person name="Chen W.-M."/>
        </authorList>
    </citation>
    <scope>NUCLEOTIDE SEQUENCE [LARGE SCALE GENOMIC DNA]</scope>
    <source>
        <strain evidence="2 3">CCP-18</strain>
    </source>
</reference>
<dbReference type="EMBL" id="SACM01000001">
    <property type="protein sequence ID" value="RVT87807.1"/>
    <property type="molecule type" value="Genomic_DNA"/>
</dbReference>
<protein>
    <recommendedName>
        <fullName evidence="4">Integrase catalytic domain-containing protein</fullName>
    </recommendedName>
</protein>
<name>A0A437LQX0_9BURK</name>